<proteinExistence type="predicted"/>
<gene>
    <name evidence="1" type="ORF">OWV82_014996</name>
</gene>
<evidence type="ECO:0000313" key="2">
    <source>
        <dbReference type="Proteomes" id="UP001164539"/>
    </source>
</evidence>
<comment type="caution">
    <text evidence="1">The sequence shown here is derived from an EMBL/GenBank/DDBJ whole genome shotgun (WGS) entry which is preliminary data.</text>
</comment>
<keyword evidence="2" id="KW-1185">Reference proteome</keyword>
<dbReference type="EMBL" id="CM051401">
    <property type="protein sequence ID" value="KAJ4712818.1"/>
    <property type="molecule type" value="Genomic_DNA"/>
</dbReference>
<sequence>MPKPLSSLFSRKKPEKLAFKYYYTNWFKTLKNTLLPLIRQSLSSSSSQTLLYSHVDLLLNHFLSYYDTLDLAASQENLPQLLFPSWHNNEEDDDDEEFCGLVLDVASDKQRRPWQVLMAWKNVSQNLTTRIEQIECGLRLMVPALISRMKKLQAGFMGRVAENWVAIDRKNDGVLKEVIIGEAMKEEMEEMVSVFVDANRLRKSVITEIVGVLSAYQAALFLEGLAQFLVGFRDPELLREFERCKDSDQ</sequence>
<reference evidence="1 2" key="1">
    <citation type="journal article" date="2023" name="Science">
        <title>Complex scaffold remodeling in plant triterpene biosynthesis.</title>
        <authorList>
            <person name="De La Pena R."/>
            <person name="Hodgson H."/>
            <person name="Liu J.C."/>
            <person name="Stephenson M.J."/>
            <person name="Martin A.C."/>
            <person name="Owen C."/>
            <person name="Harkess A."/>
            <person name="Leebens-Mack J."/>
            <person name="Jimenez L.E."/>
            <person name="Osbourn A."/>
            <person name="Sattely E.S."/>
        </authorList>
    </citation>
    <scope>NUCLEOTIDE SEQUENCE [LARGE SCALE GENOMIC DNA]</scope>
    <source>
        <strain evidence="2">cv. JPN11</strain>
        <tissue evidence="1">Leaf</tissue>
    </source>
</reference>
<evidence type="ECO:0000313" key="1">
    <source>
        <dbReference type="EMBL" id="KAJ4712818.1"/>
    </source>
</evidence>
<organism evidence="1 2">
    <name type="scientific">Melia azedarach</name>
    <name type="common">Chinaberry tree</name>
    <dbReference type="NCBI Taxonomy" id="155640"/>
    <lineage>
        <taxon>Eukaryota</taxon>
        <taxon>Viridiplantae</taxon>
        <taxon>Streptophyta</taxon>
        <taxon>Embryophyta</taxon>
        <taxon>Tracheophyta</taxon>
        <taxon>Spermatophyta</taxon>
        <taxon>Magnoliopsida</taxon>
        <taxon>eudicotyledons</taxon>
        <taxon>Gunneridae</taxon>
        <taxon>Pentapetalae</taxon>
        <taxon>rosids</taxon>
        <taxon>malvids</taxon>
        <taxon>Sapindales</taxon>
        <taxon>Meliaceae</taxon>
        <taxon>Melia</taxon>
    </lineage>
</organism>
<accession>A0ACC1XNB8</accession>
<dbReference type="Proteomes" id="UP001164539">
    <property type="component" value="Chromosome 8"/>
</dbReference>
<name>A0ACC1XNB8_MELAZ</name>
<protein>
    <submittedName>
        <fullName evidence="1">Protein INAPERTURATE POLLEN1</fullName>
    </submittedName>
</protein>